<dbReference type="AlphaFoldDB" id="A0A225UQX0"/>
<protein>
    <submittedName>
        <fullName evidence="1">Uncharacterized protein</fullName>
    </submittedName>
</protein>
<dbReference type="EMBL" id="NBNE01013063">
    <property type="protein sequence ID" value="OWY95340.1"/>
    <property type="molecule type" value="Genomic_DNA"/>
</dbReference>
<feature type="non-terminal residue" evidence="1">
    <location>
        <position position="1"/>
    </location>
</feature>
<proteinExistence type="predicted"/>
<gene>
    <name evidence="1" type="ORF">PHMEG_00034682</name>
</gene>
<dbReference type="Proteomes" id="UP000198211">
    <property type="component" value="Unassembled WGS sequence"/>
</dbReference>
<accession>A0A225UQX0</accession>
<name>A0A225UQX0_9STRA</name>
<dbReference type="OrthoDB" id="129434at2759"/>
<reference evidence="2" key="1">
    <citation type="submission" date="2017-03" db="EMBL/GenBank/DDBJ databases">
        <title>Phytopthora megakarya and P. palmivora, two closely related causual agents of cacao black pod achieved similar genome size and gene model numbers by different mechanisms.</title>
        <authorList>
            <person name="Ali S."/>
            <person name="Shao J."/>
            <person name="Larry D.J."/>
            <person name="Kronmiller B."/>
            <person name="Shen D."/>
            <person name="Strem M.D."/>
            <person name="Melnick R.L."/>
            <person name="Guiltinan M.J."/>
            <person name="Tyler B.M."/>
            <person name="Meinhardt L.W."/>
            <person name="Bailey B.A."/>
        </authorList>
    </citation>
    <scope>NUCLEOTIDE SEQUENCE [LARGE SCALE GENOMIC DNA]</scope>
    <source>
        <strain evidence="2">zdho120</strain>
    </source>
</reference>
<comment type="caution">
    <text evidence="1">The sequence shown here is derived from an EMBL/GenBank/DDBJ whole genome shotgun (WGS) entry which is preliminary data.</text>
</comment>
<evidence type="ECO:0000313" key="1">
    <source>
        <dbReference type="EMBL" id="OWY95340.1"/>
    </source>
</evidence>
<organism evidence="1 2">
    <name type="scientific">Phytophthora megakarya</name>
    <dbReference type="NCBI Taxonomy" id="4795"/>
    <lineage>
        <taxon>Eukaryota</taxon>
        <taxon>Sar</taxon>
        <taxon>Stramenopiles</taxon>
        <taxon>Oomycota</taxon>
        <taxon>Peronosporomycetes</taxon>
        <taxon>Peronosporales</taxon>
        <taxon>Peronosporaceae</taxon>
        <taxon>Phytophthora</taxon>
    </lineage>
</organism>
<evidence type="ECO:0000313" key="2">
    <source>
        <dbReference type="Proteomes" id="UP000198211"/>
    </source>
</evidence>
<sequence>LNPPLFPAEASVPHYSDLKIFMAAEIYPWDPLIVGTVPIIAMIQATLTKRMPIPANFLFPHRVPPVRAPQPVVGYCSGLINGANVLALMATEPLEEGHMIANWESTHYLEITTETAKADTDLFTYHADRRLRRAKWADIDILLDPYFLHLPTKQDRPIDLITALFECDQTDPWINHFRDPGSIHREISLAS</sequence>
<keyword evidence="2" id="KW-1185">Reference proteome</keyword>